<feature type="transmembrane region" description="Helical" evidence="13">
    <location>
        <begin position="394"/>
        <end position="416"/>
    </location>
</feature>
<feature type="transmembrane region" description="Helical" evidence="13">
    <location>
        <begin position="368"/>
        <end position="388"/>
    </location>
</feature>
<evidence type="ECO:0000256" key="5">
    <source>
        <dbReference type="ARBA" id="ARBA00022448"/>
    </source>
</evidence>
<dbReference type="GO" id="GO:0015297">
    <property type="term" value="F:antiporter activity"/>
    <property type="evidence" value="ECO:0007669"/>
    <property type="project" value="UniProtKB-KW"/>
</dbReference>
<evidence type="ECO:0000256" key="3">
    <source>
        <dbReference type="ARBA" id="ARBA00010199"/>
    </source>
</evidence>
<feature type="transmembrane region" description="Helical" evidence="13">
    <location>
        <begin position="265"/>
        <end position="285"/>
    </location>
</feature>
<feature type="transmembrane region" description="Helical" evidence="13">
    <location>
        <begin position="145"/>
        <end position="164"/>
    </location>
</feature>
<evidence type="ECO:0000313" key="14">
    <source>
        <dbReference type="EMBL" id="RNB82082.1"/>
    </source>
</evidence>
<keyword evidence="10" id="KW-0406">Ion transport</keyword>
<feature type="transmembrane region" description="Helical" evidence="13">
    <location>
        <begin position="74"/>
        <end position="92"/>
    </location>
</feature>
<comment type="subcellular location">
    <subcellularLocation>
        <location evidence="2">Cell membrane</location>
        <topology evidence="2">Multi-pass membrane protein</topology>
    </subcellularLocation>
</comment>
<evidence type="ECO:0000256" key="1">
    <source>
        <dbReference type="ARBA" id="ARBA00003408"/>
    </source>
</evidence>
<dbReference type="InterPro" id="IPR050222">
    <property type="entry name" value="MATE_MdtK"/>
</dbReference>
<feature type="transmembrane region" description="Helical" evidence="13">
    <location>
        <begin position="332"/>
        <end position="356"/>
    </location>
</feature>
<keyword evidence="8 13" id="KW-0812">Transmembrane</keyword>
<evidence type="ECO:0000256" key="10">
    <source>
        <dbReference type="ARBA" id="ARBA00023065"/>
    </source>
</evidence>
<dbReference type="PANTHER" id="PTHR43298">
    <property type="entry name" value="MULTIDRUG RESISTANCE PROTEIN NORM-RELATED"/>
    <property type="match status" value="1"/>
</dbReference>
<comment type="caution">
    <text evidence="14">The sequence shown here is derived from an EMBL/GenBank/DDBJ whole genome shotgun (WGS) entry which is preliminary data.</text>
</comment>
<comment type="similarity">
    <text evidence="3">Belongs to the multi antimicrobial extrusion (MATE) (TC 2.A.66.1) family.</text>
</comment>
<proteinExistence type="inferred from homology"/>
<protein>
    <recommendedName>
        <fullName evidence="4">Probable multidrug resistance protein NorM</fullName>
    </recommendedName>
    <alternativeName>
        <fullName evidence="12">Multidrug-efflux transporter</fullName>
    </alternativeName>
</protein>
<keyword evidence="9 13" id="KW-1133">Transmembrane helix</keyword>
<keyword evidence="15" id="KW-1185">Reference proteome</keyword>
<dbReference type="EMBL" id="RHHQ01000021">
    <property type="protein sequence ID" value="RNB82082.1"/>
    <property type="molecule type" value="Genomic_DNA"/>
</dbReference>
<dbReference type="CDD" id="cd13137">
    <property type="entry name" value="MATE_NorM_like"/>
    <property type="match status" value="1"/>
</dbReference>
<dbReference type="GO" id="GO:0006811">
    <property type="term" value="P:monoatomic ion transport"/>
    <property type="evidence" value="ECO:0007669"/>
    <property type="project" value="UniProtKB-KW"/>
</dbReference>
<dbReference type="Proteomes" id="UP000271031">
    <property type="component" value="Unassembled WGS sequence"/>
</dbReference>
<evidence type="ECO:0000256" key="8">
    <source>
        <dbReference type="ARBA" id="ARBA00022692"/>
    </source>
</evidence>
<keyword evidence="6" id="KW-0050">Antiport</keyword>
<comment type="function">
    <text evidence="1">Multidrug efflux pump.</text>
</comment>
<keyword evidence="11 13" id="KW-0472">Membrane</keyword>
<reference evidence="14 15" key="1">
    <citation type="submission" date="2018-10" db="EMBL/GenBank/DDBJ databases">
        <title>Phylogenomics of Brevibacillus.</title>
        <authorList>
            <person name="Dunlap C."/>
        </authorList>
    </citation>
    <scope>NUCLEOTIDE SEQUENCE [LARGE SCALE GENOMIC DNA]</scope>
    <source>
        <strain evidence="14 15">JCM 15716</strain>
    </source>
</reference>
<dbReference type="Pfam" id="PF01554">
    <property type="entry name" value="MatE"/>
    <property type="match status" value="2"/>
</dbReference>
<evidence type="ECO:0000313" key="15">
    <source>
        <dbReference type="Proteomes" id="UP000271031"/>
    </source>
</evidence>
<dbReference type="NCBIfam" id="TIGR00797">
    <property type="entry name" value="matE"/>
    <property type="match status" value="1"/>
</dbReference>
<keyword evidence="7" id="KW-1003">Cell membrane</keyword>
<feature type="transmembrane region" description="Helical" evidence="13">
    <location>
        <begin position="170"/>
        <end position="194"/>
    </location>
</feature>
<feature type="transmembrane region" description="Helical" evidence="13">
    <location>
        <begin position="26"/>
        <end position="54"/>
    </location>
</feature>
<evidence type="ECO:0000256" key="2">
    <source>
        <dbReference type="ARBA" id="ARBA00004651"/>
    </source>
</evidence>
<dbReference type="AlphaFoldDB" id="A0A3M8D214"/>
<evidence type="ECO:0000256" key="11">
    <source>
        <dbReference type="ARBA" id="ARBA00023136"/>
    </source>
</evidence>
<dbReference type="InterPro" id="IPR048279">
    <property type="entry name" value="MdtK-like"/>
</dbReference>
<feature type="transmembrane region" description="Helical" evidence="13">
    <location>
        <begin position="112"/>
        <end position="133"/>
    </location>
</feature>
<gene>
    <name evidence="14" type="ORF">EDM56_24200</name>
</gene>
<feature type="transmembrane region" description="Helical" evidence="13">
    <location>
        <begin position="238"/>
        <end position="259"/>
    </location>
</feature>
<name>A0A3M8D214_9BACL</name>
<accession>A0A3M8D214</accession>
<evidence type="ECO:0000256" key="4">
    <source>
        <dbReference type="ARBA" id="ARBA00020268"/>
    </source>
</evidence>
<feature type="transmembrane region" description="Helical" evidence="13">
    <location>
        <begin position="297"/>
        <end position="326"/>
    </location>
</feature>
<dbReference type="GO" id="GO:0042910">
    <property type="term" value="F:xenobiotic transmembrane transporter activity"/>
    <property type="evidence" value="ECO:0007669"/>
    <property type="project" value="InterPro"/>
</dbReference>
<evidence type="ECO:0000256" key="6">
    <source>
        <dbReference type="ARBA" id="ARBA00022449"/>
    </source>
</evidence>
<evidence type="ECO:0000256" key="13">
    <source>
        <dbReference type="SAM" id="Phobius"/>
    </source>
</evidence>
<dbReference type="PIRSF" id="PIRSF006603">
    <property type="entry name" value="DinF"/>
    <property type="match status" value="1"/>
</dbReference>
<dbReference type="PANTHER" id="PTHR43298:SF2">
    <property type="entry name" value="FMN_FAD EXPORTER YEEO-RELATED"/>
    <property type="match status" value="1"/>
</dbReference>
<keyword evidence="5" id="KW-0813">Transport</keyword>
<dbReference type="OrthoDB" id="9806302at2"/>
<evidence type="ECO:0000256" key="7">
    <source>
        <dbReference type="ARBA" id="ARBA00022475"/>
    </source>
</evidence>
<evidence type="ECO:0000256" key="9">
    <source>
        <dbReference type="ARBA" id="ARBA00022989"/>
    </source>
</evidence>
<dbReference type="InterPro" id="IPR002528">
    <property type="entry name" value="MATE_fam"/>
</dbReference>
<sequence>MTEQILQALVGFVDILFVSRLGSVEVAAAGVANAFMSVYMAVSLAMGVSASSLITRSIGAGDYERARGIARQSIFLAVLLGILFGIITFLFAEPLLQLMGAEPTVLKDGAAYFRIVGIPTIFMSIMIIAGSIIRASGDTKTPMKVSLWVNLIHIPFDYVFIYGIGQFAGLGVAGAACATVLARAIGSVALLYSLKKSDLAIFSKHPNDHPYTKSPFTVPILKLSTPVMIERLLMRFGVILYYSLIINIGTNAYAAHMIASNMEMMVVLAGVGFEVATSILVGQLVGAKRFSESRSYAFLNMGLATCLMTIVGILLFVLAPLIASFFTTDPVIANMVVIALRFMAAYQPGLALLLILTSSLQGSGDTKTPMYSTFIGMWLVRMACIYLLGIHMGWGITGVWLGITLDVYVRALFLFFRFHSRFRKMTMAEVKGIPA</sequence>
<dbReference type="GO" id="GO:0005886">
    <property type="term" value="C:plasma membrane"/>
    <property type="evidence" value="ECO:0007669"/>
    <property type="project" value="UniProtKB-SubCell"/>
</dbReference>
<organism evidence="14 15">
    <name type="scientific">Brevibacillus fluminis</name>
    <dbReference type="NCBI Taxonomy" id="511487"/>
    <lineage>
        <taxon>Bacteria</taxon>
        <taxon>Bacillati</taxon>
        <taxon>Bacillota</taxon>
        <taxon>Bacilli</taxon>
        <taxon>Bacillales</taxon>
        <taxon>Paenibacillaceae</taxon>
        <taxon>Brevibacillus</taxon>
    </lineage>
</organism>
<evidence type="ECO:0000256" key="12">
    <source>
        <dbReference type="ARBA" id="ARBA00031636"/>
    </source>
</evidence>